<gene>
    <name evidence="2" type="ORF">TDUB1175_LOCUS11655</name>
</gene>
<feature type="transmembrane region" description="Helical" evidence="1">
    <location>
        <begin position="75"/>
        <end position="94"/>
    </location>
</feature>
<keyword evidence="1" id="KW-1133">Transmembrane helix</keyword>
<sequence>MLRKELAIPECVFPVAFAFCAFGDCYSASTWLLSLGDDCQRLFDTCSIVAEMECVAASLYLGYCGGQWLRSFSNGIALILLPSFVLILYCRLFVFKTSEAVSYWYV</sequence>
<accession>A0A7R9W3G9</accession>
<evidence type="ECO:0000256" key="1">
    <source>
        <dbReference type="SAM" id="Phobius"/>
    </source>
</evidence>
<dbReference type="AlphaFoldDB" id="A0A7R9W3G9"/>
<name>A0A7R9W3G9_9STRA</name>
<proteinExistence type="predicted"/>
<keyword evidence="1" id="KW-0472">Membrane</keyword>
<organism evidence="2">
    <name type="scientific">Pseudictyota dubia</name>
    <dbReference type="NCBI Taxonomy" id="2749911"/>
    <lineage>
        <taxon>Eukaryota</taxon>
        <taxon>Sar</taxon>
        <taxon>Stramenopiles</taxon>
        <taxon>Ochrophyta</taxon>
        <taxon>Bacillariophyta</taxon>
        <taxon>Mediophyceae</taxon>
        <taxon>Biddulphiophycidae</taxon>
        <taxon>Eupodiscales</taxon>
        <taxon>Odontellaceae</taxon>
        <taxon>Pseudictyota</taxon>
    </lineage>
</organism>
<reference evidence="2" key="1">
    <citation type="submission" date="2021-01" db="EMBL/GenBank/DDBJ databases">
        <authorList>
            <person name="Corre E."/>
            <person name="Pelletier E."/>
            <person name="Niang G."/>
            <person name="Scheremetjew M."/>
            <person name="Finn R."/>
            <person name="Kale V."/>
            <person name="Holt S."/>
            <person name="Cochrane G."/>
            <person name="Meng A."/>
            <person name="Brown T."/>
            <person name="Cohen L."/>
        </authorList>
    </citation>
    <scope>NUCLEOTIDE SEQUENCE</scope>
    <source>
        <strain evidence="2">CCMP147</strain>
    </source>
</reference>
<protein>
    <submittedName>
        <fullName evidence="2">Uncharacterized protein</fullName>
    </submittedName>
</protein>
<dbReference type="EMBL" id="HBED01023462">
    <property type="protein sequence ID" value="CAD8312866.1"/>
    <property type="molecule type" value="Transcribed_RNA"/>
</dbReference>
<keyword evidence="1" id="KW-0812">Transmembrane</keyword>
<evidence type="ECO:0000313" key="2">
    <source>
        <dbReference type="EMBL" id="CAD8312866.1"/>
    </source>
</evidence>